<proteinExistence type="predicted"/>
<dbReference type="AlphaFoldDB" id="A0A4U0XSJ3"/>
<dbReference type="Proteomes" id="UP000309340">
    <property type="component" value="Unassembled WGS sequence"/>
</dbReference>
<reference evidence="2 3" key="1">
    <citation type="submission" date="2017-03" db="EMBL/GenBank/DDBJ databases">
        <title>Genomes of endolithic fungi from Antarctica.</title>
        <authorList>
            <person name="Coleine C."/>
            <person name="Masonjones S."/>
            <person name="Stajich J.E."/>
        </authorList>
    </citation>
    <scope>NUCLEOTIDE SEQUENCE [LARGE SCALE GENOMIC DNA]</scope>
    <source>
        <strain evidence="2 3">CCFEE 5184</strain>
    </source>
</reference>
<dbReference type="EMBL" id="NAJQ01000067">
    <property type="protein sequence ID" value="TKA80594.1"/>
    <property type="molecule type" value="Genomic_DNA"/>
</dbReference>
<organism evidence="2 3">
    <name type="scientific">Friedmanniomyces simplex</name>
    <dbReference type="NCBI Taxonomy" id="329884"/>
    <lineage>
        <taxon>Eukaryota</taxon>
        <taxon>Fungi</taxon>
        <taxon>Dikarya</taxon>
        <taxon>Ascomycota</taxon>
        <taxon>Pezizomycotina</taxon>
        <taxon>Dothideomycetes</taxon>
        <taxon>Dothideomycetidae</taxon>
        <taxon>Mycosphaerellales</taxon>
        <taxon>Teratosphaeriaceae</taxon>
        <taxon>Friedmanniomyces</taxon>
    </lineage>
</organism>
<feature type="region of interest" description="Disordered" evidence="1">
    <location>
        <begin position="100"/>
        <end position="126"/>
    </location>
</feature>
<feature type="region of interest" description="Disordered" evidence="1">
    <location>
        <begin position="597"/>
        <end position="651"/>
    </location>
</feature>
<dbReference type="OrthoDB" id="4966at2759"/>
<protein>
    <submittedName>
        <fullName evidence="2">Uncharacterized protein</fullName>
    </submittedName>
</protein>
<gene>
    <name evidence="2" type="ORF">B0A55_02899</name>
</gene>
<evidence type="ECO:0000313" key="2">
    <source>
        <dbReference type="EMBL" id="TKA80594.1"/>
    </source>
</evidence>
<sequence>MDLGGVSGEEEESESARGLGIREEGGGEMRSGGGGEGIEGGARDPLTTPASMEMEWQRADPVLDGETPAGHSTTMDATQNIPAPQTTAPAARGTLGSLHKRRASTSPQKFNTGKFEPLPLRLDNPNERPAKRARIENKLEISYDELGTPRVASITPTFALPSGRKIAGSSILNPFHPPPSKKFFSIVNAFLRDNDLLLQLVSYLTIPSIINLYAISKPFHYLFNGSYIAFVLANMRTWAPNADKIFPWRCYAPLCIKDPRLRQKSSAKGRDVKLMYEDMRDIPSLRWLQMVVWRQGVCKDMLIQLATKGLRCPAGTLEAISRMWFVMDLPLNSQRIALVRSQEYLTNVTIFRATMFFLKVDMVFTDPVGPLYPMNRPGMDPLVHLPQWQNTGLVGCSLRALLTAERQFTPLWRALRGVCPDPEEPMFPIERLDVLRLWVRHKYHLPDNTPVHVKHQSILGIPWQEVGTAGLERTGVAIRTLANGKKTTIINPGLTSEATQHTHIEQQLLYPHQKRLIVPKQKPREVLLRPEELLMREGVRRKMGLHTHWSRMMLWGFCDDLGRNLAVRSEEELLRWSRGREPLSRYQTDKEVLEAREVARKKGEEDAKGEVGDGASEGLKEGAEGVKEGVEGVKKGAEGVNTGAEARGEVR</sequence>
<name>A0A4U0XSJ3_9PEZI</name>
<feature type="compositionally biased region" description="Basic and acidic residues" evidence="1">
    <location>
        <begin position="597"/>
        <end position="611"/>
    </location>
</feature>
<feature type="region of interest" description="Disordered" evidence="1">
    <location>
        <begin position="1"/>
        <end position="51"/>
    </location>
</feature>
<feature type="compositionally biased region" description="Basic and acidic residues" evidence="1">
    <location>
        <begin position="618"/>
        <end position="637"/>
    </location>
</feature>
<comment type="caution">
    <text evidence="2">The sequence shown here is derived from an EMBL/GenBank/DDBJ whole genome shotgun (WGS) entry which is preliminary data.</text>
</comment>
<evidence type="ECO:0000313" key="3">
    <source>
        <dbReference type="Proteomes" id="UP000309340"/>
    </source>
</evidence>
<dbReference type="STRING" id="329884.A0A4U0XSJ3"/>
<feature type="compositionally biased region" description="Gly residues" evidence="1">
    <location>
        <begin position="28"/>
        <end position="40"/>
    </location>
</feature>
<accession>A0A4U0XSJ3</accession>
<evidence type="ECO:0000256" key="1">
    <source>
        <dbReference type="SAM" id="MobiDB-lite"/>
    </source>
</evidence>
<keyword evidence="3" id="KW-1185">Reference proteome</keyword>